<evidence type="ECO:0000256" key="7">
    <source>
        <dbReference type="RuleBase" id="RU362042"/>
    </source>
</evidence>
<dbReference type="GO" id="GO:0004252">
    <property type="term" value="F:serine-type endopeptidase activity"/>
    <property type="evidence" value="ECO:0007669"/>
    <property type="project" value="InterPro"/>
</dbReference>
<keyword evidence="10" id="KW-1185">Reference proteome</keyword>
<feature type="domain" description="Peptidase S26" evidence="8">
    <location>
        <begin position="73"/>
        <end position="255"/>
    </location>
</feature>
<dbReference type="PRINTS" id="PR00727">
    <property type="entry name" value="LEADERPTASE"/>
</dbReference>
<dbReference type="OrthoDB" id="9802919at2"/>
<evidence type="ECO:0000256" key="2">
    <source>
        <dbReference type="ARBA" id="ARBA00009370"/>
    </source>
</evidence>
<dbReference type="GO" id="GO:0006465">
    <property type="term" value="P:signal peptide processing"/>
    <property type="evidence" value="ECO:0007669"/>
    <property type="project" value="InterPro"/>
</dbReference>
<dbReference type="InterPro" id="IPR036286">
    <property type="entry name" value="LexA/Signal_pep-like_sf"/>
</dbReference>
<dbReference type="NCBIfam" id="TIGR02227">
    <property type="entry name" value="sigpep_I_bact"/>
    <property type="match status" value="2"/>
</dbReference>
<evidence type="ECO:0000256" key="4">
    <source>
        <dbReference type="ARBA" id="ARBA00019232"/>
    </source>
</evidence>
<evidence type="ECO:0000256" key="1">
    <source>
        <dbReference type="ARBA" id="ARBA00000677"/>
    </source>
</evidence>
<dbReference type="Pfam" id="PF10502">
    <property type="entry name" value="Peptidase_S26"/>
    <property type="match status" value="2"/>
</dbReference>
<evidence type="ECO:0000313" key="9">
    <source>
        <dbReference type="EMBL" id="EHB92120.1"/>
    </source>
</evidence>
<dbReference type="PROSITE" id="PS00761">
    <property type="entry name" value="SPASE_I_3"/>
    <property type="match status" value="1"/>
</dbReference>
<evidence type="ECO:0000313" key="10">
    <source>
        <dbReference type="Proteomes" id="UP000006008"/>
    </source>
</evidence>
<reference evidence="9 10" key="1">
    <citation type="submission" date="2011-08" db="EMBL/GenBank/DDBJ databases">
        <title>The Genome Sequence of Alistipes indistinctus YIT 12060.</title>
        <authorList>
            <consortium name="The Broad Institute Genome Sequencing Platform"/>
            <person name="Earl A."/>
            <person name="Ward D."/>
            <person name="Feldgarden M."/>
            <person name="Gevers D."/>
            <person name="Morotomi M."/>
            <person name="Young S.K."/>
            <person name="Zeng Q."/>
            <person name="Gargeya S."/>
            <person name="Fitzgerald M."/>
            <person name="Haas B."/>
            <person name="Abouelleil A."/>
            <person name="Alvarado L."/>
            <person name="Arachchi H.M."/>
            <person name="Berlin A."/>
            <person name="Brown A."/>
            <person name="Chapman S.B."/>
            <person name="Chen Z."/>
            <person name="Dunbar C."/>
            <person name="Freedman E."/>
            <person name="Gearin G."/>
            <person name="Gellesch M."/>
            <person name="Goldberg J."/>
            <person name="Griggs A."/>
            <person name="Gujja S."/>
            <person name="Heiman D."/>
            <person name="Howarth C."/>
            <person name="Larson L."/>
            <person name="Lui A."/>
            <person name="MacDonald P.J.P."/>
            <person name="Montmayeur A."/>
            <person name="Murphy C."/>
            <person name="Neiman D."/>
            <person name="Pearson M."/>
            <person name="Priest M."/>
            <person name="Roberts A."/>
            <person name="Saif S."/>
            <person name="Shea T."/>
            <person name="Shenoy N."/>
            <person name="Sisk P."/>
            <person name="Stolte C."/>
            <person name="Sykes S."/>
            <person name="Wortman J."/>
            <person name="Nusbaum C."/>
            <person name="Birren B."/>
        </authorList>
    </citation>
    <scope>NUCLEOTIDE SEQUENCE [LARGE SCALE GENOMIC DNA]</scope>
    <source>
        <strain evidence="9 10">YIT 12060</strain>
    </source>
</reference>
<feature type="domain" description="Peptidase S26" evidence="8">
    <location>
        <begin position="400"/>
        <end position="434"/>
    </location>
</feature>
<protein>
    <recommendedName>
        <fullName evidence="4 7">Signal peptidase I</fullName>
        <ecNumber evidence="3 7">3.4.21.89</ecNumber>
    </recommendedName>
</protein>
<dbReference type="EMBL" id="ADLD01000013">
    <property type="protein sequence ID" value="EHB92120.1"/>
    <property type="molecule type" value="Genomic_DNA"/>
</dbReference>
<name>G5H983_9BACT</name>
<dbReference type="InterPro" id="IPR000223">
    <property type="entry name" value="Pept_S26A_signal_pept_1"/>
</dbReference>
<dbReference type="PROSITE" id="PS00760">
    <property type="entry name" value="SPASE_I_2"/>
    <property type="match status" value="1"/>
</dbReference>
<comment type="similarity">
    <text evidence="2 7">Belongs to the peptidase S26 family.</text>
</comment>
<dbReference type="Proteomes" id="UP000006008">
    <property type="component" value="Unassembled WGS sequence"/>
</dbReference>
<dbReference type="CDD" id="cd06530">
    <property type="entry name" value="S26_SPase_I"/>
    <property type="match status" value="2"/>
</dbReference>
<keyword evidence="7" id="KW-1133">Transmembrane helix</keyword>
<dbReference type="SUPFAM" id="SSF51306">
    <property type="entry name" value="LexA/Signal peptidase"/>
    <property type="match status" value="1"/>
</dbReference>
<keyword evidence="7" id="KW-0472">Membrane</keyword>
<dbReference type="PANTHER" id="PTHR43390:SF1">
    <property type="entry name" value="CHLOROPLAST PROCESSING PEPTIDASE"/>
    <property type="match status" value="1"/>
</dbReference>
<dbReference type="RefSeq" id="WP_009134975.1">
    <property type="nucleotide sequence ID" value="NZ_CP102250.1"/>
</dbReference>
<feature type="active site" evidence="6">
    <location>
        <position position="229"/>
    </location>
</feature>
<dbReference type="HOGENOM" id="CLU_028723_1_0_10"/>
<dbReference type="GO" id="GO:0009003">
    <property type="term" value="F:signal peptidase activity"/>
    <property type="evidence" value="ECO:0007669"/>
    <property type="project" value="UniProtKB-EC"/>
</dbReference>
<evidence type="ECO:0000256" key="6">
    <source>
        <dbReference type="PIRSR" id="PIRSR600223-1"/>
    </source>
</evidence>
<dbReference type="AlphaFoldDB" id="G5H983"/>
<keyword evidence="7" id="KW-0812">Transmembrane</keyword>
<feature type="transmembrane region" description="Helical" evidence="7">
    <location>
        <begin position="20"/>
        <end position="43"/>
    </location>
</feature>
<keyword evidence="7" id="KW-0645">Protease</keyword>
<keyword evidence="5 7" id="KW-0378">Hydrolase</keyword>
<comment type="subcellular location">
    <subcellularLocation>
        <location evidence="7">Membrane</location>
        <topology evidence="7">Single-pass type II membrane protein</topology>
    </subcellularLocation>
</comment>
<feature type="transmembrane region" description="Helical" evidence="7">
    <location>
        <begin position="75"/>
        <end position="99"/>
    </location>
</feature>
<dbReference type="eggNOG" id="COG0681">
    <property type="taxonomic scope" value="Bacteria"/>
</dbReference>
<comment type="caution">
    <text evidence="7">Lacks conserved residue(s) required for the propagation of feature annotation.</text>
</comment>
<feature type="active site" evidence="6">
    <location>
        <position position="103"/>
    </location>
</feature>
<dbReference type="PANTHER" id="PTHR43390">
    <property type="entry name" value="SIGNAL PEPTIDASE I"/>
    <property type="match status" value="1"/>
</dbReference>
<dbReference type="InterPro" id="IPR019757">
    <property type="entry name" value="Pept_S26A_signal_pept_1_Lys-AS"/>
</dbReference>
<proteinExistence type="inferred from homology"/>
<dbReference type="InterPro" id="IPR019533">
    <property type="entry name" value="Peptidase_S26"/>
</dbReference>
<evidence type="ECO:0000256" key="5">
    <source>
        <dbReference type="ARBA" id="ARBA00022801"/>
    </source>
</evidence>
<evidence type="ECO:0000259" key="8">
    <source>
        <dbReference type="Pfam" id="PF10502"/>
    </source>
</evidence>
<accession>G5H983</accession>
<evidence type="ECO:0000256" key="3">
    <source>
        <dbReference type="ARBA" id="ARBA00013208"/>
    </source>
</evidence>
<dbReference type="PATRIC" id="fig|742725.3.peg.2236"/>
<dbReference type="Gene3D" id="2.10.109.10">
    <property type="entry name" value="Umud Fragment, subunit A"/>
    <property type="match status" value="2"/>
</dbReference>
<dbReference type="STRING" id="742725.HMPREF9450_02169"/>
<gene>
    <name evidence="9" type="ORF">HMPREF9450_02169</name>
</gene>
<comment type="caution">
    <text evidence="9">The sequence shown here is derived from an EMBL/GenBank/DDBJ whole genome shotgun (WGS) entry which is preliminary data.</text>
</comment>
<dbReference type="EC" id="3.4.21.89" evidence="3 7"/>
<sequence length="457" mass="53205">MNKIKQIWSNKWVKFGTVSVIYLLVFVVWTGNLWLLIGLPFIYDYYISKYLDRWVWSRNRALKQRSKSYKKTMEWVESILFAVIAVTIIRVFLFGMYVIPTSSMEKTLLVGDYLYVSKVAYGPAMPNTPLSFPLVHHTMPFSQTKKSFVEWISWPYHRLKGFGHVQRNDAVVFNFPEGDTVVLDDPTANYYDILRQYQLRYGPDRGREALLQQHEIITRPVDKRENYIKRAVALPGDTLQVIHSDVFVNGQPQSRIPNKQYVYFIRTDGTMINPQALEDMGIAQADINYDAAERTYIMPLTEDNLARISKMRNVTDVVKYEAEGVDPNVFPQSPGTYPWNADNFGPLWIPSKGATVQLTEENLPLYRRIIEIYEGNSLEVKNGVIYINGKPASKYTFGMDYYFMMGDNRHNSADSRFWGFVPEDHIVGKASVVLFSTDKEKKFPKNIRWDRMFTWIK</sequence>
<dbReference type="GO" id="GO:0016020">
    <property type="term" value="C:membrane"/>
    <property type="evidence" value="ECO:0007669"/>
    <property type="project" value="UniProtKB-SubCell"/>
</dbReference>
<comment type="catalytic activity">
    <reaction evidence="1 7">
        <text>Cleavage of hydrophobic, N-terminal signal or leader sequences from secreted and periplasmic proteins.</text>
        <dbReference type="EC" id="3.4.21.89"/>
    </reaction>
</comment>
<dbReference type="InterPro" id="IPR019758">
    <property type="entry name" value="Pept_S26A_signal_pept_1_CS"/>
</dbReference>
<organism evidence="9 10">
    <name type="scientific">Alistipes indistinctus YIT 12060</name>
    <dbReference type="NCBI Taxonomy" id="742725"/>
    <lineage>
        <taxon>Bacteria</taxon>
        <taxon>Pseudomonadati</taxon>
        <taxon>Bacteroidota</taxon>
        <taxon>Bacteroidia</taxon>
        <taxon>Bacteroidales</taxon>
        <taxon>Rikenellaceae</taxon>
        <taxon>Alistipes</taxon>
    </lineage>
</organism>
<dbReference type="GeneID" id="92814809"/>